<evidence type="ECO:0000313" key="2">
    <source>
        <dbReference type="EMBL" id="MCX4151993.1"/>
    </source>
</evidence>
<accession>A0AAP5BPY3</accession>
<feature type="transmembrane region" description="Helical" evidence="1">
    <location>
        <begin position="21"/>
        <end position="43"/>
    </location>
</feature>
<keyword evidence="4" id="KW-1185">Reference proteome</keyword>
<organism evidence="3 5">
    <name type="scientific">Paraburkholderia madseniana</name>
    <dbReference type="NCBI Taxonomy" id="2599607"/>
    <lineage>
        <taxon>Bacteria</taxon>
        <taxon>Pseudomonadati</taxon>
        <taxon>Pseudomonadota</taxon>
        <taxon>Betaproteobacteria</taxon>
        <taxon>Burkholderiales</taxon>
        <taxon>Burkholderiaceae</taxon>
        <taxon>Paraburkholderia</taxon>
    </lineage>
</organism>
<sequence>MKIGFKESLPKPVGEETGKRRTVVTFSVLCALGLVALVVVIWFPERCQSVAAIVFLMAGGYGALAVEAYEGTLKIFPRKRSDAAKGD</sequence>
<gene>
    <name evidence="3" type="ORF">NIE36_42515</name>
    <name evidence="2" type="ORF">OSB80_42625</name>
</gene>
<feature type="transmembrane region" description="Helical" evidence="1">
    <location>
        <begin position="49"/>
        <end position="69"/>
    </location>
</feature>
<keyword evidence="1" id="KW-0472">Membrane</keyword>
<protein>
    <submittedName>
        <fullName evidence="3">Uncharacterized protein</fullName>
    </submittedName>
</protein>
<dbReference type="AlphaFoldDB" id="A0AAP5BPY3"/>
<dbReference type="Proteomes" id="UP001209412">
    <property type="component" value="Unassembled WGS sequence"/>
</dbReference>
<name>A0AAP5BPY3_9BURK</name>
<dbReference type="Proteomes" id="UP001242288">
    <property type="component" value="Unassembled WGS sequence"/>
</dbReference>
<dbReference type="EMBL" id="JAPKHW010000069">
    <property type="protein sequence ID" value="MCX4151993.1"/>
    <property type="molecule type" value="Genomic_DNA"/>
</dbReference>
<evidence type="ECO:0000256" key="1">
    <source>
        <dbReference type="SAM" id="Phobius"/>
    </source>
</evidence>
<keyword evidence="1" id="KW-1133">Transmembrane helix</keyword>
<evidence type="ECO:0000313" key="5">
    <source>
        <dbReference type="Proteomes" id="UP001242288"/>
    </source>
</evidence>
<evidence type="ECO:0000313" key="4">
    <source>
        <dbReference type="Proteomes" id="UP001209412"/>
    </source>
</evidence>
<comment type="caution">
    <text evidence="3">The sequence shown here is derived from an EMBL/GenBank/DDBJ whole genome shotgun (WGS) entry which is preliminary data.</text>
</comment>
<keyword evidence="1" id="KW-0812">Transmembrane</keyword>
<reference evidence="3" key="1">
    <citation type="submission" date="2022-06" db="EMBL/GenBank/DDBJ databases">
        <title>PHB producers.</title>
        <authorList>
            <person name="Besaury L."/>
        </authorList>
    </citation>
    <scope>NUCLEOTIDE SEQUENCE</scope>
    <source>
        <strain evidence="3 4">SEWS6</strain>
    </source>
</reference>
<dbReference type="EMBL" id="JAMXWF010000069">
    <property type="protein sequence ID" value="MDQ6413804.1"/>
    <property type="molecule type" value="Genomic_DNA"/>
</dbReference>
<proteinExistence type="predicted"/>
<evidence type="ECO:0000313" key="3">
    <source>
        <dbReference type="EMBL" id="MDQ6413804.1"/>
    </source>
</evidence>
<dbReference type="RefSeq" id="WP_266240759.1">
    <property type="nucleotide sequence ID" value="NZ_JAMXWF010000069.1"/>
</dbReference>